<dbReference type="PANTHER" id="PTHR11040:SF60">
    <property type="entry name" value="FAMILY ZINC TRANSPORTER, PUTATIVE (AFU_ORTHOLOGUE AFUA_8G04010)-RELATED"/>
    <property type="match status" value="1"/>
</dbReference>
<evidence type="ECO:0000256" key="2">
    <source>
        <dbReference type="ARBA" id="ARBA00022692"/>
    </source>
</evidence>
<dbReference type="PANTHER" id="PTHR11040">
    <property type="entry name" value="ZINC/IRON TRANSPORTER"/>
    <property type="match status" value="1"/>
</dbReference>
<feature type="transmembrane region" description="Helical" evidence="6">
    <location>
        <begin position="84"/>
        <end position="108"/>
    </location>
</feature>
<evidence type="ECO:0000256" key="4">
    <source>
        <dbReference type="ARBA" id="ARBA00023136"/>
    </source>
</evidence>
<dbReference type="EMBL" id="CP099423">
    <property type="protein sequence ID" value="USW54929.1"/>
    <property type="molecule type" value="Genomic_DNA"/>
</dbReference>
<reference evidence="7" key="1">
    <citation type="submission" date="2022-06" db="EMBL/GenBank/DDBJ databases">
        <title>Complete genome sequences of two strains of the flax pathogen Septoria linicola.</title>
        <authorList>
            <person name="Lapalu N."/>
            <person name="Simon A."/>
            <person name="Demenou B."/>
            <person name="Paumier D."/>
            <person name="Guillot M.-P."/>
            <person name="Gout L."/>
            <person name="Valade R."/>
        </authorList>
    </citation>
    <scope>NUCLEOTIDE SEQUENCE</scope>
    <source>
        <strain evidence="7">SE15195</strain>
    </source>
</reference>
<keyword evidence="8" id="KW-1185">Reference proteome</keyword>
<accession>A0A9Q9EM05</accession>
<name>A0A9Q9EM05_9PEZI</name>
<dbReference type="GO" id="GO:0005886">
    <property type="term" value="C:plasma membrane"/>
    <property type="evidence" value="ECO:0007669"/>
    <property type="project" value="TreeGrafter"/>
</dbReference>
<evidence type="ECO:0000313" key="8">
    <source>
        <dbReference type="Proteomes" id="UP001056384"/>
    </source>
</evidence>
<feature type="transmembrane region" description="Helical" evidence="6">
    <location>
        <begin position="454"/>
        <end position="471"/>
    </location>
</feature>
<feature type="region of interest" description="Disordered" evidence="5">
    <location>
        <begin position="170"/>
        <end position="278"/>
    </location>
</feature>
<feature type="transmembrane region" description="Helical" evidence="6">
    <location>
        <begin position="381"/>
        <end position="402"/>
    </location>
</feature>
<evidence type="ECO:0000256" key="3">
    <source>
        <dbReference type="ARBA" id="ARBA00022989"/>
    </source>
</evidence>
<dbReference type="Pfam" id="PF02535">
    <property type="entry name" value="Zip"/>
    <property type="match status" value="1"/>
</dbReference>
<feature type="transmembrane region" description="Helical" evidence="6">
    <location>
        <begin position="48"/>
        <end position="72"/>
    </location>
</feature>
<feature type="compositionally biased region" description="Acidic residues" evidence="5">
    <location>
        <begin position="229"/>
        <end position="247"/>
    </location>
</feature>
<feature type="transmembrane region" description="Helical" evidence="6">
    <location>
        <begin position="128"/>
        <end position="147"/>
    </location>
</feature>
<dbReference type="GO" id="GO:0005385">
    <property type="term" value="F:zinc ion transmembrane transporter activity"/>
    <property type="evidence" value="ECO:0007669"/>
    <property type="project" value="TreeGrafter"/>
</dbReference>
<keyword evidence="4 6" id="KW-0472">Membrane</keyword>
<feature type="transmembrane region" description="Helical" evidence="6">
    <location>
        <begin position="408"/>
        <end position="433"/>
    </location>
</feature>
<gene>
    <name evidence="7" type="ORF">Slin15195_G082480</name>
</gene>
<dbReference type="Proteomes" id="UP001056384">
    <property type="component" value="Chromosome 6"/>
</dbReference>
<evidence type="ECO:0000256" key="5">
    <source>
        <dbReference type="SAM" id="MobiDB-lite"/>
    </source>
</evidence>
<evidence type="ECO:0000256" key="6">
    <source>
        <dbReference type="SAM" id="Phobius"/>
    </source>
</evidence>
<comment type="subcellular location">
    <subcellularLocation>
        <location evidence="1">Membrane</location>
        <topology evidence="1">Multi-pass membrane protein</topology>
    </subcellularLocation>
</comment>
<proteinExistence type="predicted"/>
<keyword evidence="3 6" id="KW-1133">Transmembrane helix</keyword>
<protein>
    <submittedName>
        <fullName evidence="7">Zinc/iron permease</fullName>
    </submittedName>
</protein>
<feature type="compositionally biased region" description="Polar residues" evidence="5">
    <location>
        <begin position="207"/>
        <end position="216"/>
    </location>
</feature>
<organism evidence="7 8">
    <name type="scientific">Septoria linicola</name>
    <dbReference type="NCBI Taxonomy" id="215465"/>
    <lineage>
        <taxon>Eukaryota</taxon>
        <taxon>Fungi</taxon>
        <taxon>Dikarya</taxon>
        <taxon>Ascomycota</taxon>
        <taxon>Pezizomycotina</taxon>
        <taxon>Dothideomycetes</taxon>
        <taxon>Dothideomycetidae</taxon>
        <taxon>Mycosphaerellales</taxon>
        <taxon>Mycosphaerellaceae</taxon>
        <taxon>Septoria</taxon>
    </lineage>
</organism>
<sequence>MTQDGVSDIAARFADLPITFLQAELHRRQANGERPACGSDNTNRVYNFPLHVAALFLILILSTLACSFPLIVRCFPKLPVPHHALFISRHFGTGVLIATAFVHLLPTAYTNLTNACLPPFWTKTYPEMPGFIAMVSVIVVVGIEMFFAMRGAGHSHHVDFNQLRGHDGAAVERPAGRGRSTSFNSFRHVPLDDMDGDAAGRSPYVDTPQSPSSSLNKPLPRTPSPGREDVEDDDDDDLDLDELDPNVDDMQPLTRRTPDTEDDDQDLPMNGHANGDARPGFHKRKVSWADHDAGTHQARTPAVLPTAQEQRLVLQCLMLEAGILFHSVFIGLAVSVSTGSSFVVLLVAISFHQTFEGLALGSRIASIGSFSTSSYKPWLMCVMYGITTPIGQAIGLGVQGLYDPASELGLLMVGIMNAISSGLLIYAGLVQLLAEDFLSEASYAELRGKRRIQACASVVAGCTLMALVGVWA</sequence>
<dbReference type="InterPro" id="IPR003689">
    <property type="entry name" value="ZIP"/>
</dbReference>
<evidence type="ECO:0000256" key="1">
    <source>
        <dbReference type="ARBA" id="ARBA00004141"/>
    </source>
</evidence>
<keyword evidence="2 6" id="KW-0812">Transmembrane</keyword>
<dbReference type="AlphaFoldDB" id="A0A9Q9EM05"/>
<evidence type="ECO:0000313" key="7">
    <source>
        <dbReference type="EMBL" id="USW54929.1"/>
    </source>
</evidence>